<name>A0A2P2J0Y1_RHIMU</name>
<sequence length="19" mass="2166">MQLKKQSCNLWVGKVQCTA</sequence>
<dbReference type="EMBL" id="GGEC01006607">
    <property type="protein sequence ID" value="MBW87090.1"/>
    <property type="molecule type" value="Transcribed_RNA"/>
</dbReference>
<evidence type="ECO:0000313" key="1">
    <source>
        <dbReference type="EMBL" id="MBW87090.1"/>
    </source>
</evidence>
<organism evidence="1">
    <name type="scientific">Rhizophora mucronata</name>
    <name type="common">Asiatic mangrove</name>
    <dbReference type="NCBI Taxonomy" id="61149"/>
    <lineage>
        <taxon>Eukaryota</taxon>
        <taxon>Viridiplantae</taxon>
        <taxon>Streptophyta</taxon>
        <taxon>Embryophyta</taxon>
        <taxon>Tracheophyta</taxon>
        <taxon>Spermatophyta</taxon>
        <taxon>Magnoliopsida</taxon>
        <taxon>eudicotyledons</taxon>
        <taxon>Gunneridae</taxon>
        <taxon>Pentapetalae</taxon>
        <taxon>rosids</taxon>
        <taxon>fabids</taxon>
        <taxon>Malpighiales</taxon>
        <taxon>Rhizophoraceae</taxon>
        <taxon>Rhizophora</taxon>
    </lineage>
</organism>
<reference evidence="1" key="1">
    <citation type="submission" date="2018-02" db="EMBL/GenBank/DDBJ databases">
        <title>Rhizophora mucronata_Transcriptome.</title>
        <authorList>
            <person name="Meera S.P."/>
            <person name="Sreeshan A."/>
            <person name="Augustine A."/>
        </authorList>
    </citation>
    <scope>NUCLEOTIDE SEQUENCE</scope>
    <source>
        <tissue evidence="1">Leaf</tissue>
    </source>
</reference>
<proteinExistence type="predicted"/>
<protein>
    <submittedName>
        <fullName evidence="1">Uncharacterized protein</fullName>
    </submittedName>
</protein>
<accession>A0A2P2J0Y1</accession>
<dbReference type="AlphaFoldDB" id="A0A2P2J0Y1"/>